<feature type="compositionally biased region" description="Polar residues" evidence="6">
    <location>
        <begin position="245"/>
        <end position="254"/>
    </location>
</feature>
<dbReference type="PANTHER" id="PTHR12223:SF45">
    <property type="entry name" value="RE50040P"/>
    <property type="match status" value="1"/>
</dbReference>
<keyword evidence="2 7" id="KW-0812">Transmembrane</keyword>
<dbReference type="InterPro" id="IPR013320">
    <property type="entry name" value="ConA-like_dom_sf"/>
</dbReference>
<dbReference type="Pfam" id="PF03388">
    <property type="entry name" value="Lectin_leg-like"/>
    <property type="match status" value="1"/>
</dbReference>
<feature type="non-terminal residue" evidence="10">
    <location>
        <position position="334"/>
    </location>
</feature>
<dbReference type="GO" id="GO:0006888">
    <property type="term" value="P:endoplasmic reticulum to Golgi vesicle-mediated transport"/>
    <property type="evidence" value="ECO:0007669"/>
    <property type="project" value="TreeGrafter"/>
</dbReference>
<evidence type="ECO:0000256" key="6">
    <source>
        <dbReference type="SAM" id="MobiDB-lite"/>
    </source>
</evidence>
<name>A0AAD5XB28_9FUNG</name>
<comment type="caution">
    <text evidence="10">The sequence shown here is derived from an EMBL/GenBank/DDBJ whole genome shotgun (WGS) entry which is preliminary data.</text>
</comment>
<reference evidence="10" key="1">
    <citation type="submission" date="2020-05" db="EMBL/GenBank/DDBJ databases">
        <title>Phylogenomic resolution of chytrid fungi.</title>
        <authorList>
            <person name="Stajich J.E."/>
            <person name="Amses K."/>
            <person name="Simmons R."/>
            <person name="Seto K."/>
            <person name="Myers J."/>
            <person name="Bonds A."/>
            <person name="Quandt C.A."/>
            <person name="Barry K."/>
            <person name="Liu P."/>
            <person name="Grigoriev I."/>
            <person name="Longcore J.E."/>
            <person name="James T.Y."/>
        </authorList>
    </citation>
    <scope>NUCLEOTIDE SEQUENCE</scope>
    <source>
        <strain evidence="10">JEL0513</strain>
    </source>
</reference>
<dbReference type="GO" id="GO:0005793">
    <property type="term" value="C:endoplasmic reticulum-Golgi intermediate compartment"/>
    <property type="evidence" value="ECO:0007669"/>
    <property type="project" value="TreeGrafter"/>
</dbReference>
<dbReference type="PROSITE" id="PS51328">
    <property type="entry name" value="L_LECTIN_LIKE"/>
    <property type="match status" value="1"/>
</dbReference>
<accession>A0AAD5XB28</accession>
<keyword evidence="3 8" id="KW-0732">Signal</keyword>
<dbReference type="GO" id="GO:0030134">
    <property type="term" value="C:COPII-coated ER to Golgi transport vesicle"/>
    <property type="evidence" value="ECO:0007669"/>
    <property type="project" value="TreeGrafter"/>
</dbReference>
<evidence type="ECO:0000259" key="9">
    <source>
        <dbReference type="PROSITE" id="PS51328"/>
    </source>
</evidence>
<protein>
    <recommendedName>
        <fullName evidence="9">L-type lectin-like domain-containing protein</fullName>
    </recommendedName>
</protein>
<feature type="chain" id="PRO_5042200487" description="L-type lectin-like domain-containing protein" evidence="8">
    <location>
        <begin position="22"/>
        <end position="334"/>
    </location>
</feature>
<gene>
    <name evidence="10" type="ORF">HK100_006959</name>
</gene>
<dbReference type="InterPro" id="IPR051136">
    <property type="entry name" value="Intracellular_Lectin-GPT"/>
</dbReference>
<dbReference type="GO" id="GO:0000139">
    <property type="term" value="C:Golgi membrane"/>
    <property type="evidence" value="ECO:0007669"/>
    <property type="project" value="TreeGrafter"/>
</dbReference>
<keyword evidence="5 7" id="KW-0472">Membrane</keyword>
<keyword evidence="11" id="KW-1185">Reference proteome</keyword>
<dbReference type="InterPro" id="IPR005052">
    <property type="entry name" value="Lectin_leg"/>
</dbReference>
<dbReference type="GO" id="GO:0005537">
    <property type="term" value="F:D-mannose binding"/>
    <property type="evidence" value="ECO:0007669"/>
    <property type="project" value="TreeGrafter"/>
</dbReference>
<proteinExistence type="predicted"/>
<evidence type="ECO:0000256" key="5">
    <source>
        <dbReference type="ARBA" id="ARBA00023136"/>
    </source>
</evidence>
<dbReference type="Proteomes" id="UP001211907">
    <property type="component" value="Unassembled WGS sequence"/>
</dbReference>
<sequence length="334" mass="37666">MILLQRILAVVLFAFAVGVAADEPRFEVLDSELTWMEQFSLTQPFVDAIVKVDSYIRLTQNRQSMRGWLWSRTPVVAQKSWVVEFQFRVHGGDHLYGDGFAFWYTSERRQTGNVFGSKNEFKGLGIFFDTYANNNKNRHLFPYITAMIGDGETKYDDSDDGKSNEIGSCTAHFREKDYITRAKVVYVEDKMLQLFIDVDGTGEWKNCFTKNDVSLPLRGYFGFTSHTGDASENHDILRVTSYSIQNEHTSKQTTPEPPSGRRASLTGKYTNKPGDSVPLSKYSPSSTNSGSKSGAMGWLWTVLLVIFCIVGVAGVGVGAFFAYQKMNQPKSYKR</sequence>
<evidence type="ECO:0000256" key="4">
    <source>
        <dbReference type="ARBA" id="ARBA00022989"/>
    </source>
</evidence>
<dbReference type="GO" id="GO:0005789">
    <property type="term" value="C:endoplasmic reticulum membrane"/>
    <property type="evidence" value="ECO:0007669"/>
    <property type="project" value="TreeGrafter"/>
</dbReference>
<dbReference type="SUPFAM" id="SSF49899">
    <property type="entry name" value="Concanavalin A-like lectins/glucanases"/>
    <property type="match status" value="1"/>
</dbReference>
<evidence type="ECO:0000313" key="10">
    <source>
        <dbReference type="EMBL" id="KAJ3092373.1"/>
    </source>
</evidence>
<feature type="region of interest" description="Disordered" evidence="6">
    <location>
        <begin position="245"/>
        <end position="292"/>
    </location>
</feature>
<dbReference type="AlphaFoldDB" id="A0AAD5XB28"/>
<comment type="subcellular location">
    <subcellularLocation>
        <location evidence="1">Membrane</location>
        <topology evidence="1">Single-pass type I membrane protein</topology>
    </subcellularLocation>
</comment>
<dbReference type="PANTHER" id="PTHR12223">
    <property type="entry name" value="VESICULAR MANNOSE-BINDING LECTIN"/>
    <property type="match status" value="1"/>
</dbReference>
<feature type="compositionally biased region" description="Low complexity" evidence="6">
    <location>
        <begin position="280"/>
        <end position="292"/>
    </location>
</feature>
<feature type="transmembrane region" description="Helical" evidence="7">
    <location>
        <begin position="298"/>
        <end position="323"/>
    </location>
</feature>
<feature type="domain" description="L-type lectin-like" evidence="9">
    <location>
        <begin position="20"/>
        <end position="244"/>
    </location>
</feature>
<evidence type="ECO:0000256" key="8">
    <source>
        <dbReference type="SAM" id="SignalP"/>
    </source>
</evidence>
<evidence type="ECO:0000256" key="2">
    <source>
        <dbReference type="ARBA" id="ARBA00022692"/>
    </source>
</evidence>
<organism evidence="10 11">
    <name type="scientific">Physocladia obscura</name>
    <dbReference type="NCBI Taxonomy" id="109957"/>
    <lineage>
        <taxon>Eukaryota</taxon>
        <taxon>Fungi</taxon>
        <taxon>Fungi incertae sedis</taxon>
        <taxon>Chytridiomycota</taxon>
        <taxon>Chytridiomycota incertae sedis</taxon>
        <taxon>Chytridiomycetes</taxon>
        <taxon>Chytridiales</taxon>
        <taxon>Chytriomycetaceae</taxon>
        <taxon>Physocladia</taxon>
    </lineage>
</organism>
<keyword evidence="4 7" id="KW-1133">Transmembrane helix</keyword>
<evidence type="ECO:0000256" key="7">
    <source>
        <dbReference type="SAM" id="Phobius"/>
    </source>
</evidence>
<feature type="signal peptide" evidence="8">
    <location>
        <begin position="1"/>
        <end position="21"/>
    </location>
</feature>
<dbReference type="Gene3D" id="2.60.120.200">
    <property type="match status" value="1"/>
</dbReference>
<evidence type="ECO:0000256" key="1">
    <source>
        <dbReference type="ARBA" id="ARBA00004479"/>
    </source>
</evidence>
<evidence type="ECO:0000313" key="11">
    <source>
        <dbReference type="Proteomes" id="UP001211907"/>
    </source>
</evidence>
<evidence type="ECO:0000256" key="3">
    <source>
        <dbReference type="ARBA" id="ARBA00022729"/>
    </source>
</evidence>
<dbReference type="EMBL" id="JADGJH010003250">
    <property type="protein sequence ID" value="KAJ3092373.1"/>
    <property type="molecule type" value="Genomic_DNA"/>
</dbReference>